<feature type="transmembrane region" description="Helical" evidence="2">
    <location>
        <begin position="39"/>
        <end position="64"/>
    </location>
</feature>
<feature type="transmembrane region" description="Helical" evidence="2">
    <location>
        <begin position="339"/>
        <end position="364"/>
    </location>
</feature>
<feature type="transmembrane region" description="Helical" evidence="2">
    <location>
        <begin position="161"/>
        <end position="180"/>
    </location>
</feature>
<dbReference type="Proteomes" id="UP000290439">
    <property type="component" value="Chromosome"/>
</dbReference>
<name>A0A4U8W9J5_9NOCA</name>
<keyword evidence="2" id="KW-0812">Transmembrane</keyword>
<organism evidence="3 4">
    <name type="scientific">Nocardia cyriacigeorgica</name>
    <dbReference type="NCBI Taxonomy" id="135487"/>
    <lineage>
        <taxon>Bacteria</taxon>
        <taxon>Bacillati</taxon>
        <taxon>Actinomycetota</taxon>
        <taxon>Actinomycetes</taxon>
        <taxon>Mycobacteriales</taxon>
        <taxon>Nocardiaceae</taxon>
        <taxon>Nocardia</taxon>
    </lineage>
</organism>
<keyword evidence="2" id="KW-0472">Membrane</keyword>
<gene>
    <name evidence="3" type="ORF">NCTC10797_05670</name>
</gene>
<feature type="transmembrane region" description="Helical" evidence="2">
    <location>
        <begin position="315"/>
        <end position="333"/>
    </location>
</feature>
<feature type="transmembrane region" description="Helical" evidence="2">
    <location>
        <begin position="186"/>
        <end position="205"/>
    </location>
</feature>
<evidence type="ECO:0000256" key="1">
    <source>
        <dbReference type="SAM" id="MobiDB-lite"/>
    </source>
</evidence>
<feature type="region of interest" description="Disordered" evidence="1">
    <location>
        <begin position="798"/>
        <end position="817"/>
    </location>
</feature>
<reference evidence="3 4" key="1">
    <citation type="submission" date="2019-02" db="EMBL/GenBank/DDBJ databases">
        <authorList>
            <consortium name="Pathogen Informatics"/>
        </authorList>
    </citation>
    <scope>NUCLEOTIDE SEQUENCE [LARGE SCALE GENOMIC DNA]</scope>
    <source>
        <strain evidence="3 4">3012STDY6756504</strain>
    </source>
</reference>
<keyword evidence="2" id="KW-1133">Transmembrane helix</keyword>
<dbReference type="EMBL" id="LR215973">
    <property type="protein sequence ID" value="VFB01840.1"/>
    <property type="molecule type" value="Genomic_DNA"/>
</dbReference>
<sequence length="817" mass="86011">MTGWDLANWDSDRWRPRVFAARCRTWVGATRGRRWTASLLAAMFVLFVFPGIVGAVATAGTGNLAAGSSTNNALSALQVHDSDGVNLADYAFVVHVGISLFNPVNAGLAIVIGVIFAGWIVIVGGAIWLIGWVFSFVWLDLIGSVMAAVARSFTSQVATSIMLVTAATIGGVIVAVFIVRQQPAKATAQVVTMIGVAMIGPIFLADPLADIVSSHGVLVTGRDVGLSVAAGLHGNSAINPDQLVSTMQTDMVDNFARKPLQVWNFGQVIDQYPGCRAVWSKGIAGNGDDLRDQLKGCGDGGVAYAMTSEPSVGQIGAGLLILLSSLIMLYFAAKMAVRIIWAGLDAIYHGFMMIFGLAAGGFIYGPTQTFMARNAADAVIAGGRMAANTIFLSVYLLVIGRVFDQAGGQVISVLFVGAVIQVVGVAQLRRLNDSLSRGNEWIADRFAGVMRGDRAGSSGGGGGGGAGMGTAGVTNSMGAGATLLAGMGILSTLNNSPASAWLLGAVNPLNPRARMAERQRRVTGYGYSRPHMMEAFPASYMNRLQYAEGAREAIEEHEISRIRGFNATETLATPADINIPSGIDTARGAALAVRRAANRGAMEGDLLGALTMAGFTDRRIMLAAIDAHNYGQSKTAEEPAKFKPLAAVEALHRAFESHPTEANLYALEMAAIDLRTQRIGGVSLTASQLDDAREYLANPSLAKIKELQLKADRVDADGAVVTTQTKAESDGAARTLNWIANGHAMNILGGVDTLLRTPLDEIQAAHRITTVGGANTREVHPHVRDLRGHITDARAFERHTQGEGASGADLAPPRPTP</sequence>
<evidence type="ECO:0000313" key="3">
    <source>
        <dbReference type="EMBL" id="VFB01840.1"/>
    </source>
</evidence>
<proteinExistence type="predicted"/>
<evidence type="ECO:0000256" key="2">
    <source>
        <dbReference type="SAM" id="Phobius"/>
    </source>
</evidence>
<dbReference type="RefSeq" id="WP_130919187.1">
    <property type="nucleotide sequence ID" value="NZ_JARWOB010000023.1"/>
</dbReference>
<evidence type="ECO:0000313" key="4">
    <source>
        <dbReference type="Proteomes" id="UP000290439"/>
    </source>
</evidence>
<protein>
    <submittedName>
        <fullName evidence="3">Uncharacterized protein</fullName>
    </submittedName>
</protein>
<accession>A0A4U8W9J5</accession>
<feature type="transmembrane region" description="Helical" evidence="2">
    <location>
        <begin position="385"/>
        <end position="403"/>
    </location>
</feature>
<feature type="transmembrane region" description="Helical" evidence="2">
    <location>
        <begin position="409"/>
        <end position="428"/>
    </location>
</feature>
<dbReference type="AlphaFoldDB" id="A0A4U8W9J5"/>